<gene>
    <name evidence="1" type="ORF">AZOBR_p170056</name>
</gene>
<keyword evidence="2" id="KW-1185">Reference proteome</keyword>
<dbReference type="AlphaFoldDB" id="A0A9P1JV18"/>
<keyword evidence="1" id="KW-0614">Plasmid</keyword>
<accession>A0A9P1JV18</accession>
<geneLocation type="plasmid" evidence="1 2">
    <name>AZOBR_p1</name>
</geneLocation>
<reference evidence="1 2" key="1">
    <citation type="journal article" date="2011" name="PLoS Genet.">
        <title>Azospirillum genomes reveal transition of bacteria from aquatic to terrestrial environments.</title>
        <authorList>
            <person name="Wisniewski-Dye F."/>
            <person name="Borziak K."/>
            <person name="Khalsa-Moyers G."/>
            <person name="Alexandre G."/>
            <person name="Sukharnikov L.O."/>
            <person name="Wuichet K."/>
            <person name="Hurst G.B."/>
            <person name="McDonald W.H."/>
            <person name="Robertson J.S."/>
            <person name="Barbe V."/>
            <person name="Calteau A."/>
            <person name="Rouy Z."/>
            <person name="Mangenot S."/>
            <person name="Prigent-Combaret C."/>
            <person name="Normand P."/>
            <person name="Boyer M."/>
            <person name="Siguier P."/>
            <person name="Dessaux Y."/>
            <person name="Elmerich C."/>
            <person name="Condemine G."/>
            <person name="Krishnen G."/>
            <person name="Kennedy I."/>
            <person name="Paterson A.H."/>
            <person name="Gonzalez V."/>
            <person name="Mavingui P."/>
            <person name="Zhulin I.B."/>
        </authorList>
    </citation>
    <scope>NUCLEOTIDE SEQUENCE [LARGE SCALE GENOMIC DNA]</scope>
    <source>
        <strain evidence="1 2">Sp245</strain>
    </source>
</reference>
<sequence>MNVTEWHILHLPLGERGKELRNSSLKWTMQSCSLGGDRL</sequence>
<evidence type="ECO:0000313" key="2">
    <source>
        <dbReference type="Proteomes" id="UP000007319"/>
    </source>
</evidence>
<name>A0A9P1JV18_9PROT</name>
<dbReference type="KEGG" id="abs:AZOBR_p170056"/>
<dbReference type="EMBL" id="HE577328">
    <property type="protein sequence ID" value="CCD00300.1"/>
    <property type="molecule type" value="Genomic_DNA"/>
</dbReference>
<protein>
    <submittedName>
        <fullName evidence="1">Uncharacterized protein</fullName>
    </submittedName>
</protein>
<proteinExistence type="predicted"/>
<evidence type="ECO:0000313" key="1">
    <source>
        <dbReference type="EMBL" id="CCD00300.1"/>
    </source>
</evidence>
<organism evidence="1 2">
    <name type="scientific">Azospirillum baldaniorum</name>
    <dbReference type="NCBI Taxonomy" id="1064539"/>
    <lineage>
        <taxon>Bacteria</taxon>
        <taxon>Pseudomonadati</taxon>
        <taxon>Pseudomonadota</taxon>
        <taxon>Alphaproteobacteria</taxon>
        <taxon>Rhodospirillales</taxon>
        <taxon>Azospirillaceae</taxon>
        <taxon>Azospirillum</taxon>
    </lineage>
</organism>
<dbReference type="Proteomes" id="UP000007319">
    <property type="component" value="Plasmid AZOBR_p1"/>
</dbReference>